<gene>
    <name evidence="1" type="ORF">ILEXP_LOCUS34163</name>
</gene>
<reference evidence="1 2" key="1">
    <citation type="submission" date="2024-02" db="EMBL/GenBank/DDBJ databases">
        <authorList>
            <person name="Vignale AGUSTIN F."/>
            <person name="Sosa J E."/>
            <person name="Modenutti C."/>
        </authorList>
    </citation>
    <scope>NUCLEOTIDE SEQUENCE [LARGE SCALE GENOMIC DNA]</scope>
</reference>
<organism evidence="1 2">
    <name type="scientific">Ilex paraguariensis</name>
    <name type="common">yerba mate</name>
    <dbReference type="NCBI Taxonomy" id="185542"/>
    <lineage>
        <taxon>Eukaryota</taxon>
        <taxon>Viridiplantae</taxon>
        <taxon>Streptophyta</taxon>
        <taxon>Embryophyta</taxon>
        <taxon>Tracheophyta</taxon>
        <taxon>Spermatophyta</taxon>
        <taxon>Magnoliopsida</taxon>
        <taxon>eudicotyledons</taxon>
        <taxon>Gunneridae</taxon>
        <taxon>Pentapetalae</taxon>
        <taxon>asterids</taxon>
        <taxon>campanulids</taxon>
        <taxon>Aquifoliales</taxon>
        <taxon>Aquifoliaceae</taxon>
        <taxon>Ilex</taxon>
    </lineage>
</organism>
<comment type="caution">
    <text evidence="1">The sequence shown here is derived from an EMBL/GenBank/DDBJ whole genome shotgun (WGS) entry which is preliminary data.</text>
</comment>
<evidence type="ECO:0000313" key="1">
    <source>
        <dbReference type="EMBL" id="CAK9165020.1"/>
    </source>
</evidence>
<evidence type="ECO:0008006" key="3">
    <source>
        <dbReference type="Google" id="ProtNLM"/>
    </source>
</evidence>
<dbReference type="EMBL" id="CAUOFW020004303">
    <property type="protein sequence ID" value="CAK9165020.1"/>
    <property type="molecule type" value="Genomic_DNA"/>
</dbReference>
<proteinExistence type="predicted"/>
<name>A0ABC8T6I4_9AQUA</name>
<sequence length="106" mass="12170">MASISFLEDWGVVCGGFVEVDRQTKNRENLFAALICIHKPESSFLRTSLNTNFNWKAYLIQVKVFSCLGKMGRDERMRLFEGGGTENRYIITAVEMEGRCKKGTWH</sequence>
<accession>A0ABC8T6I4</accession>
<protein>
    <recommendedName>
        <fullName evidence="3">LAGLIDADG homing endonuclease</fullName>
    </recommendedName>
</protein>
<evidence type="ECO:0000313" key="2">
    <source>
        <dbReference type="Proteomes" id="UP001642360"/>
    </source>
</evidence>
<dbReference type="Proteomes" id="UP001642360">
    <property type="component" value="Unassembled WGS sequence"/>
</dbReference>
<keyword evidence="2" id="KW-1185">Reference proteome</keyword>
<dbReference type="AlphaFoldDB" id="A0ABC8T6I4"/>